<proteinExistence type="predicted"/>
<dbReference type="InterPro" id="IPR050490">
    <property type="entry name" value="Bact_solute-bd_prot1"/>
</dbReference>
<reference evidence="2" key="1">
    <citation type="submission" date="2020-09" db="EMBL/GenBank/DDBJ databases">
        <title>A novel bacterium of genus Paenibacillus, isolated from South China Sea.</title>
        <authorList>
            <person name="Huang H."/>
            <person name="Mo K."/>
            <person name="Hu Y."/>
        </authorList>
    </citation>
    <scope>NUCLEOTIDE SEQUENCE</scope>
    <source>
        <strain evidence="2">IB182363</strain>
    </source>
</reference>
<name>A0A927CFH2_9BACL</name>
<dbReference type="PANTHER" id="PTHR43649">
    <property type="entry name" value="ARABINOSE-BINDING PROTEIN-RELATED"/>
    <property type="match status" value="1"/>
</dbReference>
<dbReference type="Gene3D" id="3.40.190.10">
    <property type="entry name" value="Periplasmic binding protein-like II"/>
    <property type="match status" value="2"/>
</dbReference>
<evidence type="ECO:0000313" key="3">
    <source>
        <dbReference type="Proteomes" id="UP000639396"/>
    </source>
</evidence>
<dbReference type="PANTHER" id="PTHR43649:SF12">
    <property type="entry name" value="DIACETYLCHITOBIOSE BINDING PROTEIN DASA"/>
    <property type="match status" value="1"/>
</dbReference>
<dbReference type="SUPFAM" id="SSF53850">
    <property type="entry name" value="Periplasmic binding protein-like II"/>
    <property type="match status" value="1"/>
</dbReference>
<protein>
    <submittedName>
        <fullName evidence="2">Extracellular solute-binding protein</fullName>
    </submittedName>
</protein>
<dbReference type="AlphaFoldDB" id="A0A927CFH2"/>
<organism evidence="2 3">
    <name type="scientific">Paenibacillus oceani</name>
    <dbReference type="NCBI Taxonomy" id="2772510"/>
    <lineage>
        <taxon>Bacteria</taxon>
        <taxon>Bacillati</taxon>
        <taxon>Bacillota</taxon>
        <taxon>Bacilli</taxon>
        <taxon>Bacillales</taxon>
        <taxon>Paenibacillaceae</taxon>
        <taxon>Paenibacillus</taxon>
    </lineage>
</organism>
<dbReference type="Pfam" id="PF01547">
    <property type="entry name" value="SBP_bac_1"/>
    <property type="match status" value="1"/>
</dbReference>
<dbReference type="Proteomes" id="UP000639396">
    <property type="component" value="Unassembled WGS sequence"/>
</dbReference>
<dbReference type="EMBL" id="JACXJA010000045">
    <property type="protein sequence ID" value="MBD2865642.1"/>
    <property type="molecule type" value="Genomic_DNA"/>
</dbReference>
<feature type="signal peptide" evidence="1">
    <location>
        <begin position="1"/>
        <end position="34"/>
    </location>
</feature>
<keyword evidence="3" id="KW-1185">Reference proteome</keyword>
<comment type="caution">
    <text evidence="2">The sequence shown here is derived from an EMBL/GenBank/DDBJ whole genome shotgun (WGS) entry which is preliminary data.</text>
</comment>
<evidence type="ECO:0000256" key="1">
    <source>
        <dbReference type="SAM" id="SignalP"/>
    </source>
</evidence>
<keyword evidence="1" id="KW-0732">Signal</keyword>
<dbReference type="RefSeq" id="WP_190931265.1">
    <property type="nucleotide sequence ID" value="NZ_JACXJA010000045.1"/>
</dbReference>
<evidence type="ECO:0000313" key="2">
    <source>
        <dbReference type="EMBL" id="MBD2865642.1"/>
    </source>
</evidence>
<accession>A0A927CFH2</accession>
<gene>
    <name evidence="2" type="ORF">IDH45_27030</name>
</gene>
<dbReference type="InterPro" id="IPR006059">
    <property type="entry name" value="SBP"/>
</dbReference>
<feature type="chain" id="PRO_5038889234" evidence="1">
    <location>
        <begin position="35"/>
        <end position="538"/>
    </location>
</feature>
<sequence>MRQQKPKWRKFAQPAVLVPILGLALALSVRFHDAGGAASSSAPGVSDPYDRLPMEVSVAMLDRGQVPVDEGSYEHNRWTEWIERQSRVKLTVVPVPRNEAGRRLNTLIAAGEAPDLIWEYDRNYIGSLVAQDALQPLDDYIDKYSTVLKAYIRDNPDLLPYMTFNGKIYGLTTRRTPDLMANGGLWIRQDWLDRVGMKAPTTEEEFFGVLKSFQESGLAGRADAPVVSLHAHYNNVFQSLYSTHRTQWYMENGTMTNARFVDRVADELMFERKLYANGYIDIGYLTDINMQRSMADWSAGRTGVLIGNYGPAVALHMKELLENVPEAKPVPLEPFATKYGKAGMYQETPALMYVAFNKKMNNPKVAIRYLDWMMEEGWSPLLNGFENEHYKLVNGIPQMLDDSRFEREVAYAGEYAIVRNYAAAYRPESGMAAAAQDPVSQRWAKLMEQSLEVALRNPFRRDIPFSPSMPEIQDVLGAVGPQLAEIRTRAVIAGDITPGTALDQMRREWRQAGGERVDQLVQMWYEYNKGSWDFAVNK</sequence>